<accession>A0A9P6MZS6</accession>
<keyword evidence="3" id="KW-1185">Reference proteome</keyword>
<organism evidence="2 3">
    <name type="scientific">Entomortierella chlamydospora</name>
    <dbReference type="NCBI Taxonomy" id="101097"/>
    <lineage>
        <taxon>Eukaryota</taxon>
        <taxon>Fungi</taxon>
        <taxon>Fungi incertae sedis</taxon>
        <taxon>Mucoromycota</taxon>
        <taxon>Mortierellomycotina</taxon>
        <taxon>Mortierellomycetes</taxon>
        <taxon>Mortierellales</taxon>
        <taxon>Mortierellaceae</taxon>
        <taxon>Entomortierella</taxon>
    </lineage>
</organism>
<feature type="region of interest" description="Disordered" evidence="1">
    <location>
        <begin position="1"/>
        <end position="82"/>
    </location>
</feature>
<gene>
    <name evidence="2" type="ORF">BGZ80_004967</name>
</gene>
<dbReference type="Proteomes" id="UP000703661">
    <property type="component" value="Unassembled WGS sequence"/>
</dbReference>
<evidence type="ECO:0000313" key="3">
    <source>
        <dbReference type="Proteomes" id="UP000703661"/>
    </source>
</evidence>
<evidence type="ECO:0000313" key="2">
    <source>
        <dbReference type="EMBL" id="KAG0019984.1"/>
    </source>
</evidence>
<feature type="compositionally biased region" description="Polar residues" evidence="1">
    <location>
        <begin position="31"/>
        <end position="62"/>
    </location>
</feature>
<sequence length="82" mass="8915">MSNNHYYSGTNSQGNHYCNRGESTAPGGSYHYSNTNGSYYYQNSNGSTYYSNPNTGYKSYTPSSSNSNSNSNGGSRGYSGRK</sequence>
<comment type="caution">
    <text evidence="2">The sequence shown here is derived from an EMBL/GenBank/DDBJ whole genome shotgun (WGS) entry which is preliminary data.</text>
</comment>
<evidence type="ECO:0000256" key="1">
    <source>
        <dbReference type="SAM" id="MobiDB-lite"/>
    </source>
</evidence>
<name>A0A9P6MZS6_9FUNG</name>
<feature type="compositionally biased region" description="Low complexity" evidence="1">
    <location>
        <begin position="63"/>
        <end position="73"/>
    </location>
</feature>
<proteinExistence type="predicted"/>
<dbReference type="AlphaFoldDB" id="A0A9P6MZS6"/>
<dbReference type="EMBL" id="JAAAID010000248">
    <property type="protein sequence ID" value="KAG0019984.1"/>
    <property type="molecule type" value="Genomic_DNA"/>
</dbReference>
<protein>
    <submittedName>
        <fullName evidence="2">Uncharacterized protein</fullName>
    </submittedName>
</protein>
<feature type="compositionally biased region" description="Polar residues" evidence="1">
    <location>
        <begin position="1"/>
        <end position="16"/>
    </location>
</feature>
<reference evidence="2" key="1">
    <citation type="journal article" date="2020" name="Fungal Divers.">
        <title>Resolving the Mortierellaceae phylogeny through synthesis of multi-gene phylogenetics and phylogenomics.</title>
        <authorList>
            <person name="Vandepol N."/>
            <person name="Liber J."/>
            <person name="Desiro A."/>
            <person name="Na H."/>
            <person name="Kennedy M."/>
            <person name="Barry K."/>
            <person name="Grigoriev I.V."/>
            <person name="Miller A.N."/>
            <person name="O'Donnell K."/>
            <person name="Stajich J.E."/>
            <person name="Bonito G."/>
        </authorList>
    </citation>
    <scope>NUCLEOTIDE SEQUENCE</scope>
    <source>
        <strain evidence="2">NRRL 2769</strain>
    </source>
</reference>